<keyword evidence="2" id="KW-1185">Reference proteome</keyword>
<protein>
    <recommendedName>
        <fullName evidence="3">Integrase SAM-like N-terminal domain-containing protein</fullName>
    </recommendedName>
</protein>
<proteinExistence type="predicted"/>
<evidence type="ECO:0008006" key="3">
    <source>
        <dbReference type="Google" id="ProtNLM"/>
    </source>
</evidence>
<evidence type="ECO:0000313" key="1">
    <source>
        <dbReference type="EMBL" id="TEB09794.1"/>
    </source>
</evidence>
<reference evidence="1 2" key="1">
    <citation type="journal article" date="2018" name="Environ. Microbiol.">
        <title>Novel energy conservation strategies and behaviour of Pelotomaculum schinkii driving syntrophic propionate catabolism.</title>
        <authorList>
            <person name="Hidalgo-Ahumada C.A.P."/>
            <person name="Nobu M.K."/>
            <person name="Narihiro T."/>
            <person name="Tamaki H."/>
            <person name="Liu W.T."/>
            <person name="Kamagata Y."/>
            <person name="Stams A.J.M."/>
            <person name="Imachi H."/>
            <person name="Sousa D.Z."/>
        </authorList>
    </citation>
    <scope>NUCLEOTIDE SEQUENCE [LARGE SCALE GENOMIC DNA]</scope>
    <source>
        <strain evidence="1 2">MGP</strain>
    </source>
</reference>
<dbReference type="Proteomes" id="UP000297597">
    <property type="component" value="Unassembled WGS sequence"/>
</dbReference>
<dbReference type="EMBL" id="QFFZ01000038">
    <property type="protein sequence ID" value="TEB09794.1"/>
    <property type="molecule type" value="Genomic_DNA"/>
</dbReference>
<gene>
    <name evidence="1" type="ORF">Pmgp_02890</name>
</gene>
<dbReference type="RefSeq" id="WP_134214674.1">
    <property type="nucleotide sequence ID" value="NZ_QFFZ01000038.1"/>
</dbReference>
<dbReference type="AlphaFoldDB" id="A0A4Y7RLC6"/>
<evidence type="ECO:0000313" key="2">
    <source>
        <dbReference type="Proteomes" id="UP000297597"/>
    </source>
</evidence>
<dbReference type="OrthoDB" id="9766545at2"/>
<name>A0A4Y7RLC6_9FIRM</name>
<sequence>MCKIEYAGPFKDHLKSHIELKQAIGYKYVTEARHLKRFDQFTLEKYPNATSLTKEIVLDWCSKQPHEAQANQCARA</sequence>
<comment type="caution">
    <text evidence="1">The sequence shown here is derived from an EMBL/GenBank/DDBJ whole genome shotgun (WGS) entry which is preliminary data.</text>
</comment>
<accession>A0A4Y7RLC6</accession>
<organism evidence="1 2">
    <name type="scientific">Pelotomaculum propionicicum</name>
    <dbReference type="NCBI Taxonomy" id="258475"/>
    <lineage>
        <taxon>Bacteria</taxon>
        <taxon>Bacillati</taxon>
        <taxon>Bacillota</taxon>
        <taxon>Clostridia</taxon>
        <taxon>Eubacteriales</taxon>
        <taxon>Desulfotomaculaceae</taxon>
        <taxon>Pelotomaculum</taxon>
    </lineage>
</organism>